<feature type="transmembrane region" description="Helical" evidence="12">
    <location>
        <begin position="12"/>
        <end position="34"/>
    </location>
</feature>
<keyword evidence="6" id="KW-0677">Repeat</keyword>
<dbReference type="AlphaFoldDB" id="A0A5J4QSG5"/>
<keyword evidence="10" id="KW-0594">Phospholipid biosynthesis</keyword>
<comment type="caution">
    <text evidence="14">The sequence shown here is derived from an EMBL/GenBank/DDBJ whole genome shotgun (WGS) entry which is preliminary data.</text>
</comment>
<organism evidence="14">
    <name type="scientific">termite gut metagenome</name>
    <dbReference type="NCBI Taxonomy" id="433724"/>
    <lineage>
        <taxon>unclassified sequences</taxon>
        <taxon>metagenomes</taxon>
        <taxon>organismal metagenomes</taxon>
    </lineage>
</organism>
<dbReference type="GO" id="GO:0032049">
    <property type="term" value="P:cardiolipin biosynthetic process"/>
    <property type="evidence" value="ECO:0007669"/>
    <property type="project" value="InterPro"/>
</dbReference>
<evidence type="ECO:0000256" key="4">
    <source>
        <dbReference type="ARBA" id="ARBA00022679"/>
    </source>
</evidence>
<dbReference type="InterPro" id="IPR030874">
    <property type="entry name" value="Cardiolipin_synth_Firmi"/>
</dbReference>
<dbReference type="InterPro" id="IPR025202">
    <property type="entry name" value="PLD-like_dom"/>
</dbReference>
<dbReference type="Gene3D" id="3.30.870.10">
    <property type="entry name" value="Endonuclease Chain A"/>
    <property type="match status" value="2"/>
</dbReference>
<evidence type="ECO:0000256" key="10">
    <source>
        <dbReference type="ARBA" id="ARBA00023209"/>
    </source>
</evidence>
<dbReference type="SUPFAM" id="SSF56024">
    <property type="entry name" value="Phospholipase D/nuclease"/>
    <property type="match status" value="2"/>
</dbReference>
<dbReference type="CDD" id="cd09112">
    <property type="entry name" value="PLDc_CLS_2"/>
    <property type="match status" value="1"/>
</dbReference>
<dbReference type="InterPro" id="IPR001736">
    <property type="entry name" value="PLipase_D/transphosphatidylase"/>
</dbReference>
<keyword evidence="5 12" id="KW-0812">Transmembrane</keyword>
<evidence type="ECO:0000256" key="1">
    <source>
        <dbReference type="ARBA" id="ARBA00004651"/>
    </source>
</evidence>
<dbReference type="InterPro" id="IPR022924">
    <property type="entry name" value="Cardiolipin_synthase"/>
</dbReference>
<keyword evidence="11" id="KW-1208">Phospholipid metabolism</keyword>
<sequence>MFFDWNHILTPIATIAFELIYLGVIIGAIIVVILDNGYPVKTIAWVLVLAFLPFVGLIFYFFFGRNIHRQRIISRKSYNRLLKKPMAGYLAQNANEIPEEYSRLIQFFQNTNQSFPFDGNRVEIYTDGSTKIQALIRELQKAKHHIHIEYYLIEDDPVGRSVRNVLIEKAKQGVEVRFIYDDVGCWTLKDNFLKEMRDVGIEIKAFLEVHFPLLTSKVNYRNHRKIVVIDGCMGFIGGMNLAERYVNGLSWGLWRDMHILIEGKVVHGLQTAFLLDWYFVSRTLITSFEYFPRIEPCGSILAQIVTADPISQWKEIMQGLILAISGANKYFYMQTPYFLPTDPVLIAIQTAALSGVDVRLMIPKRADNRITNLGSHSYVTNLLRAGVKIYFYKKGFLHAKLIVSDDKLSIVGSSNIDFRSFEHNFEVNAFLYDTDTALQMKDIFIKDQHQSTQIYLRHWQKRPLHIRVAESVVRLFSPLL</sequence>
<dbReference type="NCBIfam" id="TIGR04265">
    <property type="entry name" value="bac_cardiolipin"/>
    <property type="match status" value="1"/>
</dbReference>
<dbReference type="CDD" id="cd09110">
    <property type="entry name" value="PLDc_CLS_1"/>
    <property type="match status" value="1"/>
</dbReference>
<comment type="subcellular location">
    <subcellularLocation>
        <location evidence="1">Cell membrane</location>
        <topology evidence="1">Multi-pass membrane protein</topology>
    </subcellularLocation>
</comment>
<feature type="domain" description="PLD phosphodiesterase" evidence="13">
    <location>
        <begin position="218"/>
        <end position="245"/>
    </location>
</feature>
<dbReference type="PROSITE" id="PS50035">
    <property type="entry name" value="PLD"/>
    <property type="match status" value="2"/>
</dbReference>
<evidence type="ECO:0000256" key="12">
    <source>
        <dbReference type="SAM" id="Phobius"/>
    </source>
</evidence>
<keyword evidence="8" id="KW-0443">Lipid metabolism</keyword>
<dbReference type="EMBL" id="SNRY01002640">
    <property type="protein sequence ID" value="KAA6324139.1"/>
    <property type="molecule type" value="Genomic_DNA"/>
</dbReference>
<dbReference type="SMART" id="SM00155">
    <property type="entry name" value="PLDc"/>
    <property type="match status" value="2"/>
</dbReference>
<accession>A0A5J4QSG5</accession>
<evidence type="ECO:0000256" key="3">
    <source>
        <dbReference type="ARBA" id="ARBA00022516"/>
    </source>
</evidence>
<proteinExistence type="inferred from homology"/>
<dbReference type="GO" id="GO:0008808">
    <property type="term" value="F:cardiolipin synthase activity"/>
    <property type="evidence" value="ECO:0007669"/>
    <property type="project" value="InterPro"/>
</dbReference>
<dbReference type="HAMAP" id="MF_01916">
    <property type="entry name" value="Cardiolipin_synth_Cls"/>
    <property type="match status" value="1"/>
</dbReference>
<feature type="domain" description="PLD phosphodiesterase" evidence="13">
    <location>
        <begin position="393"/>
        <end position="420"/>
    </location>
</feature>
<dbReference type="PANTHER" id="PTHR21248">
    <property type="entry name" value="CARDIOLIPIN SYNTHASE"/>
    <property type="match status" value="1"/>
</dbReference>
<evidence type="ECO:0000313" key="14">
    <source>
        <dbReference type="EMBL" id="KAA6324139.1"/>
    </source>
</evidence>
<dbReference type="PANTHER" id="PTHR21248:SF22">
    <property type="entry name" value="PHOSPHOLIPASE D"/>
    <property type="match status" value="1"/>
</dbReference>
<gene>
    <name evidence="14" type="ORF">EZS27_026497</name>
</gene>
<dbReference type="EC" id="2.7.8.-" evidence="14"/>
<evidence type="ECO:0000259" key="13">
    <source>
        <dbReference type="PROSITE" id="PS50035"/>
    </source>
</evidence>
<evidence type="ECO:0000256" key="11">
    <source>
        <dbReference type="ARBA" id="ARBA00023264"/>
    </source>
</evidence>
<evidence type="ECO:0000256" key="2">
    <source>
        <dbReference type="ARBA" id="ARBA00022475"/>
    </source>
</evidence>
<evidence type="ECO:0000256" key="8">
    <source>
        <dbReference type="ARBA" id="ARBA00023098"/>
    </source>
</evidence>
<evidence type="ECO:0000256" key="6">
    <source>
        <dbReference type="ARBA" id="ARBA00022737"/>
    </source>
</evidence>
<dbReference type="Pfam" id="PF13396">
    <property type="entry name" value="PLDc_N"/>
    <property type="match status" value="1"/>
</dbReference>
<reference evidence="14" key="1">
    <citation type="submission" date="2019-03" db="EMBL/GenBank/DDBJ databases">
        <title>Single cell metagenomics reveals metabolic interactions within the superorganism composed of flagellate Streblomastix strix and complex community of Bacteroidetes bacteria on its surface.</title>
        <authorList>
            <person name="Treitli S.C."/>
            <person name="Kolisko M."/>
            <person name="Husnik F."/>
            <person name="Keeling P."/>
            <person name="Hampl V."/>
        </authorList>
    </citation>
    <scope>NUCLEOTIDE SEQUENCE</scope>
    <source>
        <strain evidence="14">STM</strain>
    </source>
</reference>
<keyword evidence="9 12" id="KW-0472">Membrane</keyword>
<evidence type="ECO:0000256" key="7">
    <source>
        <dbReference type="ARBA" id="ARBA00022989"/>
    </source>
</evidence>
<dbReference type="GO" id="GO:0005886">
    <property type="term" value="C:plasma membrane"/>
    <property type="evidence" value="ECO:0007669"/>
    <property type="project" value="UniProtKB-SubCell"/>
</dbReference>
<keyword evidence="3" id="KW-0444">Lipid biosynthesis</keyword>
<dbReference type="InterPro" id="IPR027379">
    <property type="entry name" value="CLS_N"/>
</dbReference>
<dbReference type="Pfam" id="PF13091">
    <property type="entry name" value="PLDc_2"/>
    <property type="match status" value="2"/>
</dbReference>
<keyword evidence="7 12" id="KW-1133">Transmembrane helix</keyword>
<evidence type="ECO:0000256" key="9">
    <source>
        <dbReference type="ARBA" id="ARBA00023136"/>
    </source>
</evidence>
<keyword evidence="2" id="KW-1003">Cell membrane</keyword>
<evidence type="ECO:0000256" key="5">
    <source>
        <dbReference type="ARBA" id="ARBA00022692"/>
    </source>
</evidence>
<feature type="transmembrane region" description="Helical" evidence="12">
    <location>
        <begin position="40"/>
        <end position="63"/>
    </location>
</feature>
<keyword evidence="4 14" id="KW-0808">Transferase</keyword>
<name>A0A5J4QSG5_9ZZZZ</name>
<protein>
    <submittedName>
        <fullName evidence="14">Major cardiolipin synthase ClsA</fullName>
        <ecNumber evidence="14">2.7.8.-</ecNumber>
    </submittedName>
</protein>